<keyword evidence="1" id="KW-0732">Signal</keyword>
<evidence type="ECO:0000256" key="1">
    <source>
        <dbReference type="SAM" id="SignalP"/>
    </source>
</evidence>
<organism evidence="2 3">
    <name type="scientific">Adhaeribacter terreus</name>
    <dbReference type="NCBI Taxonomy" id="529703"/>
    <lineage>
        <taxon>Bacteria</taxon>
        <taxon>Pseudomonadati</taxon>
        <taxon>Bacteroidota</taxon>
        <taxon>Cytophagia</taxon>
        <taxon>Cytophagales</taxon>
        <taxon>Hymenobacteraceae</taxon>
        <taxon>Adhaeribacter</taxon>
    </lineage>
</organism>
<feature type="signal peptide" evidence="1">
    <location>
        <begin position="1"/>
        <end position="20"/>
    </location>
</feature>
<dbReference type="PANTHER" id="PTHR42754">
    <property type="entry name" value="ENDOGLUCANASE"/>
    <property type="match status" value="1"/>
</dbReference>
<accession>A0ABW0ECZ8</accession>
<feature type="chain" id="PRO_5047146523" description="Beta-propeller repeat-containing protein" evidence="1">
    <location>
        <begin position="21"/>
        <end position="510"/>
    </location>
</feature>
<proteinExistence type="predicted"/>
<dbReference type="EMBL" id="JBHSKT010000009">
    <property type="protein sequence ID" value="MFC5271777.1"/>
    <property type="molecule type" value="Genomic_DNA"/>
</dbReference>
<gene>
    <name evidence="2" type="ORF">ACFPIB_14255</name>
</gene>
<protein>
    <recommendedName>
        <fullName evidence="4">Beta-propeller repeat-containing protein</fullName>
    </recommendedName>
</protein>
<keyword evidence="3" id="KW-1185">Reference proteome</keyword>
<dbReference type="PANTHER" id="PTHR42754:SF1">
    <property type="entry name" value="LIPOPROTEIN"/>
    <property type="match status" value="1"/>
</dbReference>
<evidence type="ECO:0008006" key="4">
    <source>
        <dbReference type="Google" id="ProtNLM"/>
    </source>
</evidence>
<comment type="caution">
    <text evidence="2">The sequence shown here is derived from an EMBL/GenBank/DDBJ whole genome shotgun (WGS) entry which is preliminary data.</text>
</comment>
<dbReference type="RefSeq" id="WP_378018136.1">
    <property type="nucleotide sequence ID" value="NZ_JBHSKT010000009.1"/>
</dbReference>
<dbReference type="SUPFAM" id="SSF101898">
    <property type="entry name" value="NHL repeat"/>
    <property type="match status" value="1"/>
</dbReference>
<dbReference type="Proteomes" id="UP001596161">
    <property type="component" value="Unassembled WGS sequence"/>
</dbReference>
<name>A0ABW0ECZ8_9BACT</name>
<evidence type="ECO:0000313" key="2">
    <source>
        <dbReference type="EMBL" id="MFC5271777.1"/>
    </source>
</evidence>
<sequence length="510" mass="54955">MKKLLLLCFFIGLTSLTAFAQYFQWAKMQDNSAPFSTPGNYNYSYPQGGNYLANTNNLLATTGLFYDDITLGNQTFILSDSIDAYLALYDLNGNVLWAKQIISQTPIRPSVAIDNNHNIVISGVFRDSLYIDGQIFKASAANKMGVYAVKFSPTGSFLWAQSSDVNTGNYQTEFFEPSVKTDTSGNVYIAGNFINTFTFNNTSLHTTYNSKIYLVKINESGVSQWVTSVGDSTRSNHTININVTDAGNIYLAYTLMTPPAPFWGNKITKLNTAGNVLWTSTVIGPGATGVDLVTDKAENVYLTGYFFQNIMVGNTTLNTNTGSCLLAKVNASGNLVWAKSIATWLTPGSGFIFGTPKITISADQNIAVTGQFSGIPQFSGSTLTIPSSSEGTFISQLDTAGYTVWVNTVMDATQPSFVYPTALTGDQAGNFYLQGTFGGSFQFGSTTLNASPLAGNFLTKINFGGSNAVQGKIFVDSNANGIYDVAETPFRQLVLNTSLGNVNSYVGSGW</sequence>
<evidence type="ECO:0000313" key="3">
    <source>
        <dbReference type="Proteomes" id="UP001596161"/>
    </source>
</evidence>
<reference evidence="3" key="1">
    <citation type="journal article" date="2019" name="Int. J. Syst. Evol. Microbiol.">
        <title>The Global Catalogue of Microorganisms (GCM) 10K type strain sequencing project: providing services to taxonomists for standard genome sequencing and annotation.</title>
        <authorList>
            <consortium name="The Broad Institute Genomics Platform"/>
            <consortium name="The Broad Institute Genome Sequencing Center for Infectious Disease"/>
            <person name="Wu L."/>
            <person name="Ma J."/>
        </authorList>
    </citation>
    <scope>NUCLEOTIDE SEQUENCE [LARGE SCALE GENOMIC DNA]</scope>
    <source>
        <strain evidence="3">KACC 12602</strain>
    </source>
</reference>